<keyword evidence="2" id="KW-0812">Transmembrane</keyword>
<dbReference type="OrthoDB" id="3222861at2"/>
<evidence type="ECO:0000256" key="1">
    <source>
        <dbReference type="SAM" id="MobiDB-lite"/>
    </source>
</evidence>
<protein>
    <submittedName>
        <fullName evidence="3">Uncharacterized protein</fullName>
    </submittedName>
</protein>
<dbReference type="EMBL" id="NMWU01000012">
    <property type="protein sequence ID" value="PLS31348.1"/>
    <property type="molecule type" value="Genomic_DNA"/>
</dbReference>
<feature type="region of interest" description="Disordered" evidence="1">
    <location>
        <begin position="615"/>
        <end position="641"/>
    </location>
</feature>
<feature type="region of interest" description="Disordered" evidence="1">
    <location>
        <begin position="1122"/>
        <end position="1154"/>
    </location>
</feature>
<keyword evidence="4" id="KW-1185">Reference proteome</keyword>
<name>A0A2N5JAV5_9BIFI</name>
<evidence type="ECO:0000313" key="4">
    <source>
        <dbReference type="Proteomes" id="UP000235050"/>
    </source>
</evidence>
<gene>
    <name evidence="3" type="ORF">Uis1B_0864</name>
</gene>
<keyword evidence="2" id="KW-1133">Transmembrane helix</keyword>
<dbReference type="Proteomes" id="UP000235050">
    <property type="component" value="Unassembled WGS sequence"/>
</dbReference>
<dbReference type="RefSeq" id="WP_101615970.1">
    <property type="nucleotide sequence ID" value="NZ_NMWU01000012.1"/>
</dbReference>
<evidence type="ECO:0000256" key="2">
    <source>
        <dbReference type="SAM" id="Phobius"/>
    </source>
</evidence>
<proteinExistence type="predicted"/>
<reference evidence="3 4" key="1">
    <citation type="submission" date="2017-07" db="EMBL/GenBank/DDBJ databases">
        <title>Bifidobacterium novel species.</title>
        <authorList>
            <person name="Lugli G.A."/>
            <person name="Milani C."/>
            <person name="Duranti S."/>
            <person name="Mangifesta M."/>
        </authorList>
    </citation>
    <scope>NUCLEOTIDE SEQUENCE [LARGE SCALE GENOMIC DNA]</scope>
    <source>
        <strain evidence="4">Uis1B</strain>
    </source>
</reference>
<comment type="caution">
    <text evidence="3">The sequence shown here is derived from an EMBL/GenBank/DDBJ whole genome shotgun (WGS) entry which is preliminary data.</text>
</comment>
<feature type="transmembrane region" description="Helical" evidence="2">
    <location>
        <begin position="1166"/>
        <end position="1188"/>
    </location>
</feature>
<accession>A0A2N5JAV5</accession>
<feature type="region of interest" description="Disordered" evidence="1">
    <location>
        <begin position="66"/>
        <end position="98"/>
    </location>
</feature>
<dbReference type="AlphaFoldDB" id="A0A2N5JAV5"/>
<keyword evidence="2" id="KW-0472">Membrane</keyword>
<sequence length="1192" mass="126957">MNMIGELIERLTGIVSRKRRRPSFTRGGSDAAPGGGWKRPLRIMIGLLVTGSMMAGCGVAAFAANPSSGKPAGEPAPSTSIQETSPRTGAASRTADEGRRASLTIRAVASTTLTGVGVELYRVGDYDVAGDVRNMPFESLRIVSHGERQRKAAAEVLSGIGKRTADDPMNDLWHMTNIGDREQAYSSLAERIRRSGVSADAVVTGEGDVSVPEGVYLVVPQHGMSVATLAGTAIDGLSPNDHHLGMAMVCGEAASDPAELAATGGDGTASAANETGNGFPTGEGGLFSRLRGMFSLRSTRAAALSLKEIGRIPWNGNDFAAGDFILSNGRHALCVQAAARTPELGTGYDPRSYNYGTDKGNRMRSVFYFGPEGPGNIFGSDRNTGLVMVHYALSAIHNGSTAGIPGSVLKDGFYNKLISLSKSNPIPDSSGLRLLFYMAQPASAGQSLIGWEMSPWKPSIITHAGYASAGSFLSGKPQWKDSVNAKIARNSVLRDVVSIKALGVGHPTDDFFTIDVRLNIDANKDGRAEKSIAQRRIVNDYFTRHQTRDYTFQFLTGSQGGGATQWPANADLWYDTIVRRVSPSDPGYAATVYEYRSYMVPNGAQGQRYVHYGFNQSSGANDPAERYNTEPIPPPRQPDSREMTATVTSQAVNGLVQGWNQNDITAATRFSSHDASLRTAGGSAPLVDAVALTVSAADGHHDWDADGDGRFDADLRFVVKTTLHLAGGKTASKLIPFKGYRTSSTANAAGTESFRFVPDDVGLDEWPTGDAWFTSAVVSVTGATNTAGYECPAGQLLVNAVAGSHRLCLKDYGRQTSELNGAESMHLIGPVTPRIASKIATASTTDGTLPKDAITVTLPKSVTGLTVLARADVYWSPTKGNDGTAIPADAKRIGTVTPLKFLAKDFRDGKQTILYDPAVDAAMKSATHIGTGYVTYVWRIDKADLIGQRVTYSWNFRGRGWAKTLNVASESILDMGPSVTDGWRPGREQAEQLARWRLSVTKIARMGNGSQGAWMTDHPAAGAILHMRETSDANGTTMLNEAPTSTITLDAQGHGTFAEQHIRSGQTRYYRVWESKAPEPMRVPANSAYWTVKVTNVTGSRGVTLNVTGSSEETSWLIKGAATGTAEQTTSPGSGRGARPEHWRQTLGDPVGVNVSPPITGSDVDAVRMMIGVLVVTAGIAGLGFAIVRFRR</sequence>
<feature type="compositionally biased region" description="Polar residues" evidence="1">
    <location>
        <begin position="77"/>
        <end position="87"/>
    </location>
</feature>
<organism evidence="3 4">
    <name type="scientific">Bifidobacterium margollesii</name>
    <dbReference type="NCBI Taxonomy" id="2020964"/>
    <lineage>
        <taxon>Bacteria</taxon>
        <taxon>Bacillati</taxon>
        <taxon>Actinomycetota</taxon>
        <taxon>Actinomycetes</taxon>
        <taxon>Bifidobacteriales</taxon>
        <taxon>Bifidobacteriaceae</taxon>
        <taxon>Bifidobacterium</taxon>
    </lineage>
</organism>
<evidence type="ECO:0000313" key="3">
    <source>
        <dbReference type="EMBL" id="PLS31348.1"/>
    </source>
</evidence>